<evidence type="ECO:0000256" key="1">
    <source>
        <dbReference type="ARBA" id="ARBA00022723"/>
    </source>
</evidence>
<dbReference type="Proteomes" id="UP001314229">
    <property type="component" value="Unassembled WGS sequence"/>
</dbReference>
<feature type="compositionally biased region" description="Polar residues" evidence="5">
    <location>
        <begin position="208"/>
        <end position="227"/>
    </location>
</feature>
<evidence type="ECO:0000313" key="7">
    <source>
        <dbReference type="EMBL" id="CAK6954890.1"/>
    </source>
</evidence>
<evidence type="ECO:0000256" key="5">
    <source>
        <dbReference type="SAM" id="MobiDB-lite"/>
    </source>
</evidence>
<dbReference type="InterPro" id="IPR003656">
    <property type="entry name" value="Znf_BED"/>
</dbReference>
<comment type="caution">
    <text evidence="7">The sequence shown here is derived from an EMBL/GenBank/DDBJ whole genome shotgun (WGS) entry which is preliminary data.</text>
</comment>
<dbReference type="GO" id="GO:0008270">
    <property type="term" value="F:zinc ion binding"/>
    <property type="evidence" value="ECO:0007669"/>
    <property type="project" value="UniProtKB-KW"/>
</dbReference>
<dbReference type="InterPro" id="IPR053031">
    <property type="entry name" value="Cuticle_assoc_protein"/>
</dbReference>
<dbReference type="SMART" id="SM00614">
    <property type="entry name" value="ZnF_BED"/>
    <property type="match status" value="2"/>
</dbReference>
<evidence type="ECO:0000256" key="3">
    <source>
        <dbReference type="ARBA" id="ARBA00022833"/>
    </source>
</evidence>
<dbReference type="GO" id="GO:0005634">
    <property type="term" value="C:nucleus"/>
    <property type="evidence" value="ECO:0007669"/>
    <property type="project" value="TreeGrafter"/>
</dbReference>
<dbReference type="EMBL" id="CAWUFR010000019">
    <property type="protein sequence ID" value="CAK6954890.1"/>
    <property type="molecule type" value="Genomic_DNA"/>
</dbReference>
<keyword evidence="3" id="KW-0862">Zinc</keyword>
<feature type="region of interest" description="Disordered" evidence="5">
    <location>
        <begin position="300"/>
        <end position="322"/>
    </location>
</feature>
<dbReference type="SUPFAM" id="SSF57667">
    <property type="entry name" value="beta-beta-alpha zinc fingers"/>
    <property type="match status" value="2"/>
</dbReference>
<gene>
    <name evidence="7" type="ORF">FSCOSCO3_A035065</name>
</gene>
<proteinExistence type="predicted"/>
<feature type="domain" description="BED-type" evidence="6">
    <location>
        <begin position="15"/>
        <end position="67"/>
    </location>
</feature>
<dbReference type="PANTHER" id="PTHR34396:SF25">
    <property type="entry name" value="BOUNDARY ELEMENT ASSOCIATED FACTOR"/>
    <property type="match status" value="1"/>
</dbReference>
<name>A0AAV1N6V3_SCOSC</name>
<feature type="domain" description="BED-type" evidence="6">
    <location>
        <begin position="150"/>
        <end position="202"/>
    </location>
</feature>
<dbReference type="Pfam" id="PF02892">
    <property type="entry name" value="zf-BED"/>
    <property type="match status" value="2"/>
</dbReference>
<dbReference type="GO" id="GO:0006357">
    <property type="term" value="P:regulation of transcription by RNA polymerase II"/>
    <property type="evidence" value="ECO:0007669"/>
    <property type="project" value="TreeGrafter"/>
</dbReference>
<protein>
    <submittedName>
        <fullName evidence="7">Zinc finger BED domain-containing protein</fullName>
    </submittedName>
</protein>
<reference evidence="7 8" key="1">
    <citation type="submission" date="2024-01" db="EMBL/GenBank/DDBJ databases">
        <authorList>
            <person name="Alioto T."/>
            <person name="Alioto T."/>
            <person name="Gomez Garrido J."/>
        </authorList>
    </citation>
    <scope>NUCLEOTIDE SEQUENCE [LARGE SCALE GENOMIC DNA]</scope>
</reference>
<accession>A0AAV1N6V3</accession>
<sequence length="352" mass="40008">MLCVDRPELPINMTRRRSVVWGFFKTVDSGSVQCLLCKNYLLKREQGTTTAMLRHLRVKHPTEVAIAEKSDGQGPETAASHGVQDLEADRGQFCSVEVALEDGDSDTITTVNEADINLAINGILEAAQGAPVEPRTDEEASGRCLKRRRNTRSLIWRHFERLESLAAARCRICKKKIQCFDSSTSNLHRHMSKRHPEAILLAVDVQNPPISKSSHGSNTNGDTSTPPVTVEVSEQREFPDVIKDSRMFGGERRVFRREQELIEALRRAQREEARALEHQRELLEKLRAVNAREAAAEREQIESLRKAQQEEAKDLNRQREGLQTEKAELQKKWEELQQEKEELLFSRGQPAS</sequence>
<evidence type="ECO:0000259" key="6">
    <source>
        <dbReference type="PROSITE" id="PS50808"/>
    </source>
</evidence>
<dbReference type="PROSITE" id="PS50808">
    <property type="entry name" value="ZF_BED"/>
    <property type="match status" value="2"/>
</dbReference>
<keyword evidence="8" id="KW-1185">Reference proteome</keyword>
<keyword evidence="1" id="KW-0479">Metal-binding</keyword>
<dbReference type="InterPro" id="IPR036236">
    <property type="entry name" value="Znf_C2H2_sf"/>
</dbReference>
<keyword evidence="2 4" id="KW-0863">Zinc-finger</keyword>
<organism evidence="7 8">
    <name type="scientific">Scomber scombrus</name>
    <name type="common">Atlantic mackerel</name>
    <name type="synonym">Scomber vernalis</name>
    <dbReference type="NCBI Taxonomy" id="13677"/>
    <lineage>
        <taxon>Eukaryota</taxon>
        <taxon>Metazoa</taxon>
        <taxon>Chordata</taxon>
        <taxon>Craniata</taxon>
        <taxon>Vertebrata</taxon>
        <taxon>Euteleostomi</taxon>
        <taxon>Actinopterygii</taxon>
        <taxon>Neopterygii</taxon>
        <taxon>Teleostei</taxon>
        <taxon>Neoteleostei</taxon>
        <taxon>Acanthomorphata</taxon>
        <taxon>Pelagiaria</taxon>
        <taxon>Scombriformes</taxon>
        <taxon>Scombridae</taxon>
        <taxon>Scomber</taxon>
    </lineage>
</organism>
<evidence type="ECO:0000256" key="4">
    <source>
        <dbReference type="PROSITE-ProRule" id="PRU00027"/>
    </source>
</evidence>
<dbReference type="PANTHER" id="PTHR34396">
    <property type="entry name" value="OS03G0264950 PROTEIN-RELATED"/>
    <property type="match status" value="1"/>
</dbReference>
<feature type="region of interest" description="Disordered" evidence="5">
    <location>
        <begin position="208"/>
        <end position="236"/>
    </location>
</feature>
<evidence type="ECO:0000256" key="2">
    <source>
        <dbReference type="ARBA" id="ARBA00022771"/>
    </source>
</evidence>
<dbReference type="AlphaFoldDB" id="A0AAV1N6V3"/>
<evidence type="ECO:0000313" key="8">
    <source>
        <dbReference type="Proteomes" id="UP001314229"/>
    </source>
</evidence>
<dbReference type="GO" id="GO:1990837">
    <property type="term" value="F:sequence-specific double-stranded DNA binding"/>
    <property type="evidence" value="ECO:0007669"/>
    <property type="project" value="TreeGrafter"/>
</dbReference>